<dbReference type="AlphaFoldDB" id="A0A0A9AWL1"/>
<sequence length="31" mass="3582">MSSSPKKVIRLSRDVAFCYHQKRDPSLNNGF</sequence>
<protein>
    <submittedName>
        <fullName evidence="1">Uncharacterized protein</fullName>
    </submittedName>
</protein>
<proteinExistence type="predicted"/>
<evidence type="ECO:0000313" key="1">
    <source>
        <dbReference type="EMBL" id="JAD54263.1"/>
    </source>
</evidence>
<accession>A0A0A9AWL1</accession>
<dbReference type="EMBL" id="GBRH01243632">
    <property type="protein sequence ID" value="JAD54263.1"/>
    <property type="molecule type" value="Transcribed_RNA"/>
</dbReference>
<organism evidence="1">
    <name type="scientific">Arundo donax</name>
    <name type="common">Giant reed</name>
    <name type="synonym">Donax arundinaceus</name>
    <dbReference type="NCBI Taxonomy" id="35708"/>
    <lineage>
        <taxon>Eukaryota</taxon>
        <taxon>Viridiplantae</taxon>
        <taxon>Streptophyta</taxon>
        <taxon>Embryophyta</taxon>
        <taxon>Tracheophyta</taxon>
        <taxon>Spermatophyta</taxon>
        <taxon>Magnoliopsida</taxon>
        <taxon>Liliopsida</taxon>
        <taxon>Poales</taxon>
        <taxon>Poaceae</taxon>
        <taxon>PACMAD clade</taxon>
        <taxon>Arundinoideae</taxon>
        <taxon>Arundineae</taxon>
        <taxon>Arundo</taxon>
    </lineage>
</organism>
<name>A0A0A9AWL1_ARUDO</name>
<reference evidence="1" key="1">
    <citation type="submission" date="2014-09" db="EMBL/GenBank/DDBJ databases">
        <authorList>
            <person name="Magalhaes I.L.F."/>
            <person name="Oliveira U."/>
            <person name="Santos F.R."/>
            <person name="Vidigal T.H.D.A."/>
            <person name="Brescovit A.D."/>
            <person name="Santos A.J."/>
        </authorList>
    </citation>
    <scope>NUCLEOTIDE SEQUENCE</scope>
    <source>
        <tissue evidence="1">Shoot tissue taken approximately 20 cm above the soil surface</tissue>
    </source>
</reference>
<reference evidence="1" key="2">
    <citation type="journal article" date="2015" name="Data Brief">
        <title>Shoot transcriptome of the giant reed, Arundo donax.</title>
        <authorList>
            <person name="Barrero R.A."/>
            <person name="Guerrero F.D."/>
            <person name="Moolhuijzen P."/>
            <person name="Goolsby J.A."/>
            <person name="Tidwell J."/>
            <person name="Bellgard S.E."/>
            <person name="Bellgard M.I."/>
        </authorList>
    </citation>
    <scope>NUCLEOTIDE SEQUENCE</scope>
    <source>
        <tissue evidence="1">Shoot tissue taken approximately 20 cm above the soil surface</tissue>
    </source>
</reference>